<feature type="region of interest" description="Disordered" evidence="1">
    <location>
        <begin position="1"/>
        <end position="28"/>
    </location>
</feature>
<sequence length="61" mass="6793">MRSGFAQGRAEGETLEAHRDDEDHEGKPGVLELVRVLDLSDALVEEKTPPMENRMIETTNA</sequence>
<gene>
    <name evidence="2" type="ORF">GCM10025867_40360</name>
</gene>
<feature type="compositionally biased region" description="Basic and acidic residues" evidence="1">
    <location>
        <begin position="10"/>
        <end position="27"/>
    </location>
</feature>
<evidence type="ECO:0000313" key="3">
    <source>
        <dbReference type="Proteomes" id="UP001321486"/>
    </source>
</evidence>
<accession>A0ABM8GTL6</accession>
<evidence type="ECO:0008006" key="4">
    <source>
        <dbReference type="Google" id="ProtNLM"/>
    </source>
</evidence>
<evidence type="ECO:0000313" key="2">
    <source>
        <dbReference type="EMBL" id="BDZ51795.1"/>
    </source>
</evidence>
<reference evidence="3" key="1">
    <citation type="journal article" date="2019" name="Int. J. Syst. Evol. Microbiol.">
        <title>The Global Catalogue of Microorganisms (GCM) 10K type strain sequencing project: providing services to taxonomists for standard genome sequencing and annotation.</title>
        <authorList>
            <consortium name="The Broad Institute Genomics Platform"/>
            <consortium name="The Broad Institute Genome Sequencing Center for Infectious Disease"/>
            <person name="Wu L."/>
            <person name="Ma J."/>
        </authorList>
    </citation>
    <scope>NUCLEOTIDE SEQUENCE [LARGE SCALE GENOMIC DNA]</scope>
    <source>
        <strain evidence="3">NBRC 108728</strain>
    </source>
</reference>
<organism evidence="2 3">
    <name type="scientific">Frondihabitans sucicola</name>
    <dbReference type="NCBI Taxonomy" id="1268041"/>
    <lineage>
        <taxon>Bacteria</taxon>
        <taxon>Bacillati</taxon>
        <taxon>Actinomycetota</taxon>
        <taxon>Actinomycetes</taxon>
        <taxon>Micrococcales</taxon>
        <taxon>Microbacteriaceae</taxon>
        <taxon>Frondihabitans</taxon>
    </lineage>
</organism>
<name>A0ABM8GTL6_9MICO</name>
<dbReference type="Proteomes" id="UP001321486">
    <property type="component" value="Chromosome"/>
</dbReference>
<keyword evidence="3" id="KW-1185">Reference proteome</keyword>
<evidence type="ECO:0000256" key="1">
    <source>
        <dbReference type="SAM" id="MobiDB-lite"/>
    </source>
</evidence>
<dbReference type="EMBL" id="AP027732">
    <property type="protein sequence ID" value="BDZ51795.1"/>
    <property type="molecule type" value="Genomic_DNA"/>
</dbReference>
<protein>
    <recommendedName>
        <fullName evidence="4">Transposase</fullName>
    </recommendedName>
</protein>
<proteinExistence type="predicted"/>